<reference evidence="1 2" key="1">
    <citation type="submission" date="2016-09" db="EMBL/GenBank/DDBJ databases">
        <title>Whole-genome sequencing of Staphylococcus pseudintermedius phages.</title>
        <authorList>
            <person name="Breteau M."/>
            <person name="Kot W."/>
            <person name="Vogensen F.K."/>
            <person name="Moodley A."/>
            <person name="Wellington E.M.H."/>
            <person name="Hodgson D.A."/>
        </authorList>
    </citation>
    <scope>NUCLEOTIDE SEQUENCE [LARGE SCALE GENOMIC DNA]</scope>
</reference>
<sequence length="64" mass="7738">MQEQNKKVIYYYYDEEGNRRLWSVNNLNESVVSGYKARIEFFKKKNPDVDNLFIQIDGVEFKLL</sequence>
<name>A0A1J0MF75_9CAUD</name>
<gene>
    <name evidence="1" type="ORF">SpT5_020</name>
</gene>
<evidence type="ECO:0000313" key="2">
    <source>
        <dbReference type="Proteomes" id="UP000221331"/>
    </source>
</evidence>
<dbReference type="EMBL" id="KX827368">
    <property type="protein sequence ID" value="APD19768.1"/>
    <property type="molecule type" value="Genomic_DNA"/>
</dbReference>
<proteinExistence type="predicted"/>
<protein>
    <submittedName>
        <fullName evidence="1">Uncharacterized protein</fullName>
    </submittedName>
</protein>
<dbReference type="Proteomes" id="UP000221331">
    <property type="component" value="Segment"/>
</dbReference>
<organism evidence="1 2">
    <name type="scientific">Staphylococcus phage SpT5</name>
    <dbReference type="NCBI Taxonomy" id="1913448"/>
    <lineage>
        <taxon>Viruses</taxon>
        <taxon>Duplodnaviria</taxon>
        <taxon>Heunggongvirae</taxon>
        <taxon>Uroviricota</taxon>
        <taxon>Caudoviricetes</taxon>
        <taxon>Coventryvirus</taxon>
        <taxon>Coventryvirus SN8</taxon>
    </lineage>
</organism>
<accession>A0A1J0MF75</accession>
<evidence type="ECO:0000313" key="1">
    <source>
        <dbReference type="EMBL" id="APD19768.1"/>
    </source>
</evidence>